<dbReference type="Proteomes" id="UP000184280">
    <property type="component" value="Unassembled WGS sequence"/>
</dbReference>
<dbReference type="EMBL" id="FRCJ01000011">
    <property type="protein sequence ID" value="SHN06555.1"/>
    <property type="molecule type" value="Genomic_DNA"/>
</dbReference>
<sequence length="83" mass="9430">MSDNQLTIHDRLEDILDSINLIQEWSDGRTSVNDFMSSSTGVMAFNACVMRFQVIGEHIGKLLKNEIAPLKTAIQFFIDELKK</sequence>
<dbReference type="AlphaFoldDB" id="A0A1M7NRA7"/>
<evidence type="ECO:0000313" key="2">
    <source>
        <dbReference type="Proteomes" id="UP000184280"/>
    </source>
</evidence>
<gene>
    <name evidence="1" type="ORF">SAMN04488494_0155</name>
</gene>
<name>A0A1M7NRA7_XYLRU</name>
<reference evidence="1 2" key="1">
    <citation type="submission" date="2016-11" db="EMBL/GenBank/DDBJ databases">
        <authorList>
            <person name="Jaros S."/>
            <person name="Januszkiewicz K."/>
            <person name="Wedrychowicz H."/>
        </authorList>
    </citation>
    <scope>NUCLEOTIDE SEQUENCE [LARGE SCALE GENOMIC DNA]</scope>
    <source>
        <strain evidence="1 2">BPI-34</strain>
    </source>
</reference>
<proteinExistence type="predicted"/>
<organism evidence="1 2">
    <name type="scientific">Xylanibacter ruminicola</name>
    <name type="common">Prevotella ruminicola</name>
    <dbReference type="NCBI Taxonomy" id="839"/>
    <lineage>
        <taxon>Bacteria</taxon>
        <taxon>Pseudomonadati</taxon>
        <taxon>Bacteroidota</taxon>
        <taxon>Bacteroidia</taxon>
        <taxon>Bacteroidales</taxon>
        <taxon>Prevotellaceae</taxon>
        <taxon>Xylanibacter</taxon>
    </lineage>
</organism>
<protein>
    <submittedName>
        <fullName evidence="1">Uncharacterized protein</fullName>
    </submittedName>
</protein>
<accession>A0A1M7NRA7</accession>
<evidence type="ECO:0000313" key="1">
    <source>
        <dbReference type="EMBL" id="SHN06555.1"/>
    </source>
</evidence>